<accession>A0ABY9YCK0</accession>
<feature type="region of interest" description="Disordered" evidence="1">
    <location>
        <begin position="9"/>
        <end position="56"/>
    </location>
</feature>
<dbReference type="Proteomes" id="UP001305421">
    <property type="component" value="Chromosome"/>
</dbReference>
<proteinExistence type="predicted"/>
<sequence>MVSLLKAELASDTRRRSTGKASNAAVSTEAGAGRPSLRPQLVDAAKNVDRTDPGAMKQARRRIIRAVLVWQFGPDLREHSQWAAMLDAIATTLEQDAQHLAQFDALVAELQQVR</sequence>
<gene>
    <name evidence="2" type="ORF">PDM28_18430</name>
</gene>
<reference evidence="2 3" key="1">
    <citation type="submission" date="2022-12" db="EMBL/GenBank/DDBJ databases">
        <title>Two new species, Stenotrophomonas aracearum and Stenotrophomonas oahuensis, isolated from Anthurium (Araceae family) in Hawaii.</title>
        <authorList>
            <person name="Chunag S.C."/>
            <person name="Dobhal S."/>
            <person name="Alvarez A."/>
            <person name="Arif M."/>
        </authorList>
    </citation>
    <scope>NUCLEOTIDE SEQUENCE [LARGE SCALE GENOMIC DNA]</scope>
    <source>
        <strain evidence="2 3">A5588</strain>
    </source>
</reference>
<keyword evidence="3" id="KW-1185">Reference proteome</keyword>
<protein>
    <recommendedName>
        <fullName evidence="4">CHAD domain-containing protein</fullName>
    </recommendedName>
</protein>
<evidence type="ECO:0000256" key="1">
    <source>
        <dbReference type="SAM" id="MobiDB-lite"/>
    </source>
</evidence>
<evidence type="ECO:0000313" key="3">
    <source>
        <dbReference type="Proteomes" id="UP001305421"/>
    </source>
</evidence>
<evidence type="ECO:0008006" key="4">
    <source>
        <dbReference type="Google" id="ProtNLM"/>
    </source>
</evidence>
<evidence type="ECO:0000313" key="2">
    <source>
        <dbReference type="EMBL" id="WNH48609.1"/>
    </source>
</evidence>
<name>A0ABY9YCK0_9GAMM</name>
<dbReference type="EMBL" id="CP115543">
    <property type="protein sequence ID" value="WNH48609.1"/>
    <property type="molecule type" value="Genomic_DNA"/>
</dbReference>
<dbReference type="RefSeq" id="WP_311183165.1">
    <property type="nucleotide sequence ID" value="NZ_CP115543.1"/>
</dbReference>
<organism evidence="2 3">
    <name type="scientific">Stenotrophomonas aracearum</name>
    <dbReference type="NCBI Taxonomy" id="3003272"/>
    <lineage>
        <taxon>Bacteria</taxon>
        <taxon>Pseudomonadati</taxon>
        <taxon>Pseudomonadota</taxon>
        <taxon>Gammaproteobacteria</taxon>
        <taxon>Lysobacterales</taxon>
        <taxon>Lysobacteraceae</taxon>
        <taxon>Stenotrophomonas</taxon>
    </lineage>
</organism>